<dbReference type="NCBIfam" id="NF004837">
    <property type="entry name" value="PRK06187.1"/>
    <property type="match status" value="1"/>
</dbReference>
<evidence type="ECO:0000256" key="1">
    <source>
        <dbReference type="ARBA" id="ARBA00006432"/>
    </source>
</evidence>
<evidence type="ECO:0000259" key="5">
    <source>
        <dbReference type="Pfam" id="PF00501"/>
    </source>
</evidence>
<dbReference type="Proteomes" id="UP000245998">
    <property type="component" value="Unassembled WGS sequence"/>
</dbReference>
<dbReference type="PANTHER" id="PTHR43859">
    <property type="entry name" value="ACYL-ACTIVATING ENZYME"/>
    <property type="match status" value="1"/>
</dbReference>
<evidence type="ECO:0000313" key="8">
    <source>
        <dbReference type="Proteomes" id="UP000245998"/>
    </source>
</evidence>
<dbReference type="GO" id="GO:0016874">
    <property type="term" value="F:ligase activity"/>
    <property type="evidence" value="ECO:0007669"/>
    <property type="project" value="UniProtKB-KW"/>
</dbReference>
<keyword evidence="3" id="KW-0276">Fatty acid metabolism</keyword>
<dbReference type="Gene3D" id="3.30.300.30">
    <property type="match status" value="1"/>
</dbReference>
<dbReference type="GO" id="GO:0006631">
    <property type="term" value="P:fatty acid metabolic process"/>
    <property type="evidence" value="ECO:0007669"/>
    <property type="project" value="UniProtKB-KW"/>
</dbReference>
<evidence type="ECO:0000256" key="4">
    <source>
        <dbReference type="ARBA" id="ARBA00023098"/>
    </source>
</evidence>
<comment type="caution">
    <text evidence="7">The sequence shown here is derived from an EMBL/GenBank/DDBJ whole genome shotgun (WGS) entry which is preliminary data.</text>
</comment>
<accession>A0A2U1JUY0</accession>
<comment type="similarity">
    <text evidence="1">Belongs to the ATP-dependent AMP-binding enzyme family.</text>
</comment>
<dbReference type="Gene3D" id="3.40.50.12780">
    <property type="entry name" value="N-terminal domain of ligase-like"/>
    <property type="match status" value="1"/>
</dbReference>
<dbReference type="AlphaFoldDB" id="A0A2U1JUY0"/>
<dbReference type="OrthoDB" id="9803968at2"/>
<keyword evidence="8" id="KW-1185">Reference proteome</keyword>
<gene>
    <name evidence="7" type="ORF">DCC39_14210</name>
</gene>
<protein>
    <submittedName>
        <fullName evidence="7">Fatty-acid--CoA ligase</fullName>
    </submittedName>
</protein>
<organism evidence="7 8">
    <name type="scientific">Pueribacillus theae</name>
    <dbReference type="NCBI Taxonomy" id="2171751"/>
    <lineage>
        <taxon>Bacteria</taxon>
        <taxon>Bacillati</taxon>
        <taxon>Bacillota</taxon>
        <taxon>Bacilli</taxon>
        <taxon>Bacillales</taxon>
        <taxon>Bacillaceae</taxon>
        <taxon>Pueribacillus</taxon>
    </lineage>
</organism>
<reference evidence="7 8" key="1">
    <citation type="submission" date="2018-04" db="EMBL/GenBank/DDBJ databases">
        <title>Camelliibacillus theae gen. nov., sp. nov., isolated from Pu'er tea.</title>
        <authorList>
            <person name="Niu L."/>
        </authorList>
    </citation>
    <scope>NUCLEOTIDE SEQUENCE [LARGE SCALE GENOMIC DNA]</scope>
    <source>
        <strain evidence="7 8">T8</strain>
    </source>
</reference>
<keyword evidence="4" id="KW-0443">Lipid metabolism</keyword>
<feature type="domain" description="AMP-binding enzyme C-terminal" evidence="6">
    <location>
        <begin position="445"/>
        <end position="521"/>
    </location>
</feature>
<dbReference type="CDD" id="cd12119">
    <property type="entry name" value="ttLC_FACS_AlkK_like"/>
    <property type="match status" value="1"/>
</dbReference>
<dbReference type="InterPro" id="IPR042099">
    <property type="entry name" value="ANL_N_sf"/>
</dbReference>
<dbReference type="SUPFAM" id="SSF56801">
    <property type="entry name" value="Acetyl-CoA synthetase-like"/>
    <property type="match status" value="1"/>
</dbReference>
<dbReference type="InterPro" id="IPR045851">
    <property type="entry name" value="AMP-bd_C_sf"/>
</dbReference>
<dbReference type="FunFam" id="3.30.300.30:FF:000008">
    <property type="entry name" value="2,3-dihydroxybenzoate-AMP ligase"/>
    <property type="match status" value="1"/>
</dbReference>
<keyword evidence="2 7" id="KW-0436">Ligase</keyword>
<dbReference type="InterPro" id="IPR025110">
    <property type="entry name" value="AMP-bd_C"/>
</dbReference>
<evidence type="ECO:0000256" key="3">
    <source>
        <dbReference type="ARBA" id="ARBA00022832"/>
    </source>
</evidence>
<proteinExistence type="inferred from homology"/>
<dbReference type="PANTHER" id="PTHR43859:SF4">
    <property type="entry name" value="BUTANOATE--COA LIGASE AAE1-RELATED"/>
    <property type="match status" value="1"/>
</dbReference>
<sequence length="540" mass="60233">MNTQLTIDSLLTRAEKYFPKKQVISRTSKGITRLTYAEFAKRTRSLSSALEKLGVQRGDRVGTLAWNDHCHLEAYFSIPSMGAVLHTINIRLSLDHLTYIIQKAEDKILIIDESLLSTVEKIKDKIPSVECFIIITEKGKLPETTLQPAYHYETLVAEGDTNYLFPTDIDENEPAGMCFTSATTGNPKGVLYTHRSIVLHAMMLGLADTMALSESDVAMHVVPMFHVNAWGFPFAAVWFGATQVLPGPNFTPEIIAKLIESERVTMTAGVPTVWIGLLNELESKDYDTTSLRCIVCGGSAAPEGLIRTYEEKYNIPFLQAYGATETSPVATVSRLKSYQQDLSFEDKLKIRSKQGIPVPGIEVKIVNDLGEVKPDGKDMGEVLFRGPWITDSYYKEPEKTIEAVKGGWFYTGDIATVDEEGVIKLVDRTKDLIKSGGEWISSVDLENALMAHEAVFEAAIIGVPHPRWQERPIAVVVLKEDAKGKVTKVDLLESLASQFAKWWIPDDVIFVDEIPKTSVGKFLKRQLREQLKNQFIEATN</sequence>
<evidence type="ECO:0000313" key="7">
    <source>
        <dbReference type="EMBL" id="PWA08785.1"/>
    </source>
</evidence>
<dbReference type="RefSeq" id="WP_116555590.1">
    <property type="nucleotide sequence ID" value="NZ_QCZG01000034.1"/>
</dbReference>
<evidence type="ECO:0000256" key="2">
    <source>
        <dbReference type="ARBA" id="ARBA00022598"/>
    </source>
</evidence>
<feature type="domain" description="AMP-dependent synthetase/ligase" evidence="5">
    <location>
        <begin position="16"/>
        <end position="394"/>
    </location>
</feature>
<dbReference type="Pfam" id="PF00501">
    <property type="entry name" value="AMP-binding"/>
    <property type="match status" value="1"/>
</dbReference>
<evidence type="ECO:0000259" key="6">
    <source>
        <dbReference type="Pfam" id="PF13193"/>
    </source>
</evidence>
<dbReference type="EMBL" id="QCZG01000034">
    <property type="protein sequence ID" value="PWA08785.1"/>
    <property type="molecule type" value="Genomic_DNA"/>
</dbReference>
<name>A0A2U1JUY0_9BACI</name>
<dbReference type="InterPro" id="IPR000873">
    <property type="entry name" value="AMP-dep_synth/lig_dom"/>
</dbReference>
<dbReference type="Pfam" id="PF13193">
    <property type="entry name" value="AMP-binding_C"/>
    <property type="match status" value="1"/>
</dbReference>